<keyword evidence="8" id="KW-1185">Reference proteome</keyword>
<evidence type="ECO:0000256" key="3">
    <source>
        <dbReference type="ARBA" id="ARBA00022692"/>
    </source>
</evidence>
<protein>
    <submittedName>
        <fullName evidence="7">L-lysine exporter family protein LysE/ArgO</fullName>
    </submittedName>
</protein>
<comment type="subcellular location">
    <subcellularLocation>
        <location evidence="1">Cell membrane</location>
        <topology evidence="1">Multi-pass membrane protein</topology>
    </subcellularLocation>
</comment>
<sequence length="268" mass="26755">MTPSLAPLFAGIGLGFSLIIAIGAQNVFVLRQGIRREHVLAVVILCAVSDAVLIVVGISGIGALLEQLPWLLPVARWAGALFLVGYGLLAARRALKPGGAGLLADTAGGRDEAELEAVAASASAASASAASASAASAGTASAGAASASAGGAERSGAAASTQRSGLHGRRAGTLGAALATAFALTWLNPHVYLDTVFLLGSVANGHGSTGRWLFGAGAIVASITWFAALGFGARYLGRWLATPRAWRILDGAIAVVMVALGVLLVVPR</sequence>
<feature type="transmembrane region" description="Helical" evidence="6">
    <location>
        <begin position="212"/>
        <end position="236"/>
    </location>
</feature>
<evidence type="ECO:0000313" key="8">
    <source>
        <dbReference type="Proteomes" id="UP000291483"/>
    </source>
</evidence>
<feature type="transmembrane region" description="Helical" evidence="6">
    <location>
        <begin position="70"/>
        <end position="89"/>
    </location>
</feature>
<accession>A0A4Q8APT8</accession>
<dbReference type="InterPro" id="IPR001123">
    <property type="entry name" value="LeuE-type"/>
</dbReference>
<dbReference type="GO" id="GO:0005886">
    <property type="term" value="C:plasma membrane"/>
    <property type="evidence" value="ECO:0007669"/>
    <property type="project" value="UniProtKB-SubCell"/>
</dbReference>
<dbReference type="PANTHER" id="PTHR30086">
    <property type="entry name" value="ARGININE EXPORTER PROTEIN ARGO"/>
    <property type="match status" value="1"/>
</dbReference>
<dbReference type="RefSeq" id="WP_207226267.1">
    <property type="nucleotide sequence ID" value="NZ_SHLC01000001.1"/>
</dbReference>
<keyword evidence="2" id="KW-1003">Cell membrane</keyword>
<feature type="transmembrane region" description="Helical" evidence="6">
    <location>
        <begin position="6"/>
        <end position="28"/>
    </location>
</feature>
<name>A0A4Q8APT8_9MICO</name>
<comment type="caution">
    <text evidence="7">The sequence shown here is derived from an EMBL/GenBank/DDBJ whole genome shotgun (WGS) entry which is preliminary data.</text>
</comment>
<dbReference type="AlphaFoldDB" id="A0A4Q8APT8"/>
<evidence type="ECO:0000313" key="7">
    <source>
        <dbReference type="EMBL" id="RZU66608.1"/>
    </source>
</evidence>
<dbReference type="Pfam" id="PF01810">
    <property type="entry name" value="LysE"/>
    <property type="match status" value="1"/>
</dbReference>
<evidence type="ECO:0000256" key="5">
    <source>
        <dbReference type="ARBA" id="ARBA00023136"/>
    </source>
</evidence>
<reference evidence="7 8" key="1">
    <citation type="submission" date="2019-02" db="EMBL/GenBank/DDBJ databases">
        <title>Sequencing the genomes of 1000 actinobacteria strains.</title>
        <authorList>
            <person name="Klenk H.-P."/>
        </authorList>
    </citation>
    <scope>NUCLEOTIDE SEQUENCE [LARGE SCALE GENOMIC DNA]</scope>
    <source>
        <strain evidence="7 8">DSM 18319</strain>
    </source>
</reference>
<evidence type="ECO:0000256" key="2">
    <source>
        <dbReference type="ARBA" id="ARBA00022475"/>
    </source>
</evidence>
<feature type="transmembrane region" description="Helical" evidence="6">
    <location>
        <begin position="248"/>
        <end position="266"/>
    </location>
</feature>
<organism evidence="7 8">
    <name type="scientific">Microterricola gilva</name>
    <dbReference type="NCBI Taxonomy" id="393267"/>
    <lineage>
        <taxon>Bacteria</taxon>
        <taxon>Bacillati</taxon>
        <taxon>Actinomycetota</taxon>
        <taxon>Actinomycetes</taxon>
        <taxon>Micrococcales</taxon>
        <taxon>Microbacteriaceae</taxon>
        <taxon>Microterricola</taxon>
    </lineage>
</organism>
<evidence type="ECO:0000256" key="4">
    <source>
        <dbReference type="ARBA" id="ARBA00022989"/>
    </source>
</evidence>
<evidence type="ECO:0000256" key="6">
    <source>
        <dbReference type="SAM" id="Phobius"/>
    </source>
</evidence>
<dbReference type="EMBL" id="SHLC01000001">
    <property type="protein sequence ID" value="RZU66608.1"/>
    <property type="molecule type" value="Genomic_DNA"/>
</dbReference>
<dbReference type="Proteomes" id="UP000291483">
    <property type="component" value="Unassembled WGS sequence"/>
</dbReference>
<feature type="transmembrane region" description="Helical" evidence="6">
    <location>
        <begin position="171"/>
        <end position="192"/>
    </location>
</feature>
<dbReference type="PANTHER" id="PTHR30086:SF20">
    <property type="entry name" value="ARGININE EXPORTER PROTEIN ARGO-RELATED"/>
    <property type="match status" value="1"/>
</dbReference>
<evidence type="ECO:0000256" key="1">
    <source>
        <dbReference type="ARBA" id="ARBA00004651"/>
    </source>
</evidence>
<proteinExistence type="predicted"/>
<keyword evidence="3 6" id="KW-0812">Transmembrane</keyword>
<dbReference type="GO" id="GO:0015171">
    <property type="term" value="F:amino acid transmembrane transporter activity"/>
    <property type="evidence" value="ECO:0007669"/>
    <property type="project" value="TreeGrafter"/>
</dbReference>
<gene>
    <name evidence="7" type="ORF">EV379_2971</name>
</gene>
<keyword evidence="5 6" id="KW-0472">Membrane</keyword>
<keyword evidence="4 6" id="KW-1133">Transmembrane helix</keyword>
<feature type="transmembrane region" description="Helical" evidence="6">
    <location>
        <begin position="40"/>
        <end position="64"/>
    </location>
</feature>